<evidence type="ECO:0000313" key="2">
    <source>
        <dbReference type="Proteomes" id="UP000013909"/>
    </source>
</evidence>
<gene>
    <name evidence="1" type="ORF">ADIS_2159</name>
</gene>
<dbReference type="EMBL" id="AQHR01000059">
    <property type="protein sequence ID" value="EON77291.1"/>
    <property type="molecule type" value="Genomic_DNA"/>
</dbReference>
<keyword evidence="1" id="KW-0326">Glycosidase</keyword>
<dbReference type="SUPFAM" id="SSF53474">
    <property type="entry name" value="alpha/beta-Hydrolases"/>
    <property type="match status" value="1"/>
</dbReference>
<evidence type="ECO:0000313" key="1">
    <source>
        <dbReference type="EMBL" id="EON77291.1"/>
    </source>
</evidence>
<accession>R7ZT14</accession>
<name>R7ZT14_9BACT</name>
<dbReference type="Gene3D" id="3.40.50.1820">
    <property type="entry name" value="alpha/beta hydrolase"/>
    <property type="match status" value="1"/>
</dbReference>
<dbReference type="InterPro" id="IPR029058">
    <property type="entry name" value="AB_hydrolase_fold"/>
</dbReference>
<dbReference type="STRING" id="1232681.ADIS_2159"/>
<reference evidence="1 2" key="1">
    <citation type="submission" date="2013-02" db="EMBL/GenBank/DDBJ databases">
        <title>A novel strain isolated from Lonar lake, Maharashtra, India.</title>
        <authorList>
            <person name="Singh A."/>
        </authorList>
    </citation>
    <scope>NUCLEOTIDE SEQUENCE [LARGE SCALE GENOMIC DNA]</scope>
    <source>
        <strain evidence="1 2">AK24</strain>
    </source>
</reference>
<protein>
    <submittedName>
        <fullName evidence="1">Sialidase</fullName>
        <ecNumber evidence="1">3.2.1.18</ecNumber>
    </submittedName>
</protein>
<dbReference type="PATRIC" id="fig|1288963.3.peg.2150"/>
<dbReference type="EC" id="3.2.1.18" evidence="1"/>
<comment type="caution">
    <text evidence="1">The sequence shown here is derived from an EMBL/GenBank/DDBJ whole genome shotgun (WGS) entry which is preliminary data.</text>
</comment>
<dbReference type="GO" id="GO:0004308">
    <property type="term" value="F:exo-alpha-sialidase activity"/>
    <property type="evidence" value="ECO:0007669"/>
    <property type="project" value="UniProtKB-EC"/>
</dbReference>
<proteinExistence type="predicted"/>
<dbReference type="AlphaFoldDB" id="R7ZT14"/>
<keyword evidence="1" id="KW-0378">Hydrolase</keyword>
<sequence length="421" mass="48050">MRIYRYLLPMQSHLRFHSNHPGQFEMGSFSFPRFSGILLFLALVSMFAPQGNAQTSIKDNSAIWERIAPFFSPPSEYKDIYGDYRSPLLFEDGKQAKRPKDWVRRRPEILRKWHGLLGPWPDIDTNPDYVLSERVHKEGYVQWKIDFEWVPGQKTSGYLLVPHGAQNAPAVITVYYEPETAVGMGNPDLPDRDFAYQLVQRGFVALSLGTTESTQNQTYSIYYPSIERAEVAPLSMLAYAAATGWHLLAKLPEVDAARIGIMGHSYGGKWAMFAACLFENFAAAAWSDPGIVFQQDRPSINYWEPWYLGYHPPPWRKRGIPNDENPAHGLYPRLLEMGLDLHELHALMAPRPFLVSGGSEDPIDRWIPLNHSIRVNKLLGYTNRVAMTNRPEHAPNAESNAVILDFFTYFLMTETPSVRSK</sequence>
<dbReference type="OrthoDB" id="3668964at2"/>
<dbReference type="Proteomes" id="UP000013909">
    <property type="component" value="Unassembled WGS sequence"/>
</dbReference>
<organism evidence="1 2">
    <name type="scientific">Lunatimonas lonarensis</name>
    <dbReference type="NCBI Taxonomy" id="1232681"/>
    <lineage>
        <taxon>Bacteria</taxon>
        <taxon>Pseudomonadati</taxon>
        <taxon>Bacteroidota</taxon>
        <taxon>Cytophagia</taxon>
        <taxon>Cytophagales</taxon>
        <taxon>Cyclobacteriaceae</taxon>
    </lineage>
</organism>
<keyword evidence="2" id="KW-1185">Reference proteome</keyword>